<dbReference type="AlphaFoldDB" id="X1P7A4"/>
<gene>
    <name evidence="1" type="ORF">S06H3_45677</name>
</gene>
<dbReference type="InterPro" id="IPR036390">
    <property type="entry name" value="WH_DNA-bd_sf"/>
</dbReference>
<dbReference type="InterPro" id="IPR011991">
    <property type="entry name" value="ArsR-like_HTH"/>
</dbReference>
<sequence length="115" mass="13734">VNKMEINNQDLKILNILYKNKSLTAYEITRRMFPKLNSDGIRAKTNSIKYRLKRLIELNLIIEEKEDNTNYYSIVKENVQFTRTSQASSPKRTIDLGMGFWIRRNSDWEILNFKE</sequence>
<accession>X1P7A4</accession>
<evidence type="ECO:0000313" key="1">
    <source>
        <dbReference type="EMBL" id="GAI34895.1"/>
    </source>
</evidence>
<dbReference type="Gene3D" id="1.10.10.10">
    <property type="entry name" value="Winged helix-like DNA-binding domain superfamily/Winged helix DNA-binding domain"/>
    <property type="match status" value="1"/>
</dbReference>
<protein>
    <recommendedName>
        <fullName evidence="2">Transcription regulator TrmB N-terminal domain-containing protein</fullName>
    </recommendedName>
</protein>
<dbReference type="InterPro" id="IPR036388">
    <property type="entry name" value="WH-like_DNA-bd_sf"/>
</dbReference>
<reference evidence="1" key="1">
    <citation type="journal article" date="2014" name="Front. Microbiol.">
        <title>High frequency of phylogenetically diverse reductive dehalogenase-homologous genes in deep subseafloor sedimentary metagenomes.</title>
        <authorList>
            <person name="Kawai M."/>
            <person name="Futagami T."/>
            <person name="Toyoda A."/>
            <person name="Takaki Y."/>
            <person name="Nishi S."/>
            <person name="Hori S."/>
            <person name="Arai W."/>
            <person name="Tsubouchi T."/>
            <person name="Morono Y."/>
            <person name="Uchiyama I."/>
            <person name="Ito T."/>
            <person name="Fujiyama A."/>
            <person name="Inagaki F."/>
            <person name="Takami H."/>
        </authorList>
    </citation>
    <scope>NUCLEOTIDE SEQUENCE</scope>
    <source>
        <strain evidence="1">Expedition CK06-06</strain>
    </source>
</reference>
<organism evidence="1">
    <name type="scientific">marine sediment metagenome</name>
    <dbReference type="NCBI Taxonomy" id="412755"/>
    <lineage>
        <taxon>unclassified sequences</taxon>
        <taxon>metagenomes</taxon>
        <taxon>ecological metagenomes</taxon>
    </lineage>
</organism>
<dbReference type="SUPFAM" id="SSF46785">
    <property type="entry name" value="Winged helix' DNA-binding domain"/>
    <property type="match status" value="1"/>
</dbReference>
<dbReference type="EMBL" id="BARV01028548">
    <property type="protein sequence ID" value="GAI34895.1"/>
    <property type="molecule type" value="Genomic_DNA"/>
</dbReference>
<comment type="caution">
    <text evidence="1">The sequence shown here is derived from an EMBL/GenBank/DDBJ whole genome shotgun (WGS) entry which is preliminary data.</text>
</comment>
<dbReference type="CDD" id="cd00090">
    <property type="entry name" value="HTH_ARSR"/>
    <property type="match status" value="1"/>
</dbReference>
<proteinExistence type="predicted"/>
<evidence type="ECO:0008006" key="2">
    <source>
        <dbReference type="Google" id="ProtNLM"/>
    </source>
</evidence>
<feature type="non-terminal residue" evidence="1">
    <location>
        <position position="1"/>
    </location>
</feature>
<name>X1P7A4_9ZZZZ</name>